<dbReference type="SUPFAM" id="SSF52096">
    <property type="entry name" value="ClpP/crotonase"/>
    <property type="match status" value="1"/>
</dbReference>
<keyword evidence="5" id="KW-1185">Reference proteome</keyword>
<keyword evidence="2" id="KW-0456">Lyase</keyword>
<dbReference type="Gene3D" id="1.10.12.10">
    <property type="entry name" value="Lyase 2-enoyl-coa Hydratase, Chain A, domain 2"/>
    <property type="match status" value="1"/>
</dbReference>
<sequence length="296" mass="32380">MFPIRNTFKVCRAVCRQQKRFLQEVKRSDFLKTVGLEFLKGSHLGIAVININKPETKNALDNELVDNFLNAIDSVISDRDTRVVILRSLVPNVFCAGANLKERLKMSECDVYDFISKLQTFTTKLADVPVPVIAAIDGVALGGGFEISLACDLRIASQNVKLGLVETKLGIIPGAGGTQRLARLVGTSLAKELVFTGRIINSDTARGMSIVNHVVPQNEQGNAAFCKAVQVAEEILPNGPLAVRMAKIAIDMGSAVDIRTGCMIEERCYGRLVPTLDRREGLMAFSEKRKPTYKGE</sequence>
<dbReference type="InterPro" id="IPR001753">
    <property type="entry name" value="Enoyl-CoA_hydra/iso"/>
</dbReference>
<accession>A0A482XMY0</accession>
<dbReference type="GO" id="GO:0006635">
    <property type="term" value="P:fatty acid beta-oxidation"/>
    <property type="evidence" value="ECO:0007669"/>
    <property type="project" value="TreeGrafter"/>
</dbReference>
<gene>
    <name evidence="4" type="ORF">LSTR_LSTR002551</name>
</gene>
<dbReference type="SMR" id="A0A482XMY0"/>
<dbReference type="InParanoid" id="A0A482XMY0"/>
<evidence type="ECO:0000256" key="3">
    <source>
        <dbReference type="RuleBase" id="RU003707"/>
    </source>
</evidence>
<evidence type="ECO:0000313" key="5">
    <source>
        <dbReference type="Proteomes" id="UP000291343"/>
    </source>
</evidence>
<comment type="similarity">
    <text evidence="1 3">Belongs to the enoyl-CoA hydratase/isomerase family.</text>
</comment>
<organism evidence="4 5">
    <name type="scientific">Laodelphax striatellus</name>
    <name type="common">Small brown planthopper</name>
    <name type="synonym">Delphax striatella</name>
    <dbReference type="NCBI Taxonomy" id="195883"/>
    <lineage>
        <taxon>Eukaryota</taxon>
        <taxon>Metazoa</taxon>
        <taxon>Ecdysozoa</taxon>
        <taxon>Arthropoda</taxon>
        <taxon>Hexapoda</taxon>
        <taxon>Insecta</taxon>
        <taxon>Pterygota</taxon>
        <taxon>Neoptera</taxon>
        <taxon>Paraneoptera</taxon>
        <taxon>Hemiptera</taxon>
        <taxon>Auchenorrhyncha</taxon>
        <taxon>Fulgoroidea</taxon>
        <taxon>Delphacidae</taxon>
        <taxon>Criomorphinae</taxon>
        <taxon>Laodelphax</taxon>
    </lineage>
</organism>
<comment type="caution">
    <text evidence="4">The sequence shown here is derived from an EMBL/GenBank/DDBJ whole genome shotgun (WGS) entry which is preliminary data.</text>
</comment>
<proteinExistence type="inferred from homology"/>
<dbReference type="FunCoup" id="A0A482XMY0">
    <property type="interactions" value="1292"/>
</dbReference>
<dbReference type="GO" id="GO:0004300">
    <property type="term" value="F:enoyl-CoA hydratase activity"/>
    <property type="evidence" value="ECO:0007669"/>
    <property type="project" value="UniProtKB-ARBA"/>
</dbReference>
<dbReference type="InterPro" id="IPR014748">
    <property type="entry name" value="Enoyl-CoA_hydra_C"/>
</dbReference>
<dbReference type="EMBL" id="QKKF02005739">
    <property type="protein sequence ID" value="RZF46688.1"/>
    <property type="molecule type" value="Genomic_DNA"/>
</dbReference>
<dbReference type="FunFam" id="3.90.226.10:FF:000009">
    <property type="entry name" value="Carnitinyl-CoA dehydratase"/>
    <property type="match status" value="1"/>
</dbReference>
<dbReference type="AlphaFoldDB" id="A0A482XMY0"/>
<dbReference type="PROSITE" id="PS00166">
    <property type="entry name" value="ENOYL_COA_HYDRATASE"/>
    <property type="match status" value="1"/>
</dbReference>
<evidence type="ECO:0000256" key="2">
    <source>
        <dbReference type="ARBA" id="ARBA00023239"/>
    </source>
</evidence>
<dbReference type="FunFam" id="1.10.12.10:FF:000001">
    <property type="entry name" value="Probable enoyl-CoA hydratase, mitochondrial"/>
    <property type="match status" value="1"/>
</dbReference>
<dbReference type="CDD" id="cd06558">
    <property type="entry name" value="crotonase-like"/>
    <property type="match status" value="1"/>
</dbReference>
<name>A0A482XMY0_LAOST</name>
<dbReference type="PANTHER" id="PTHR11941:SF171">
    <property type="entry name" value="SD19268P"/>
    <property type="match status" value="1"/>
</dbReference>
<dbReference type="OrthoDB" id="410701at2759"/>
<dbReference type="GO" id="GO:0005739">
    <property type="term" value="C:mitochondrion"/>
    <property type="evidence" value="ECO:0007669"/>
    <property type="project" value="TreeGrafter"/>
</dbReference>
<reference evidence="4 5" key="1">
    <citation type="journal article" date="2017" name="Gigascience">
        <title>Genome sequence of the small brown planthopper, Laodelphax striatellus.</title>
        <authorList>
            <person name="Zhu J."/>
            <person name="Jiang F."/>
            <person name="Wang X."/>
            <person name="Yang P."/>
            <person name="Bao Y."/>
            <person name="Zhao W."/>
            <person name="Wang W."/>
            <person name="Lu H."/>
            <person name="Wang Q."/>
            <person name="Cui N."/>
            <person name="Li J."/>
            <person name="Chen X."/>
            <person name="Luo L."/>
            <person name="Yu J."/>
            <person name="Kang L."/>
            <person name="Cui F."/>
        </authorList>
    </citation>
    <scope>NUCLEOTIDE SEQUENCE [LARGE SCALE GENOMIC DNA]</scope>
    <source>
        <strain evidence="4">Lst14</strain>
    </source>
</reference>
<dbReference type="STRING" id="195883.A0A482XMY0"/>
<evidence type="ECO:0000313" key="4">
    <source>
        <dbReference type="EMBL" id="RZF46688.1"/>
    </source>
</evidence>
<dbReference type="Proteomes" id="UP000291343">
    <property type="component" value="Unassembled WGS sequence"/>
</dbReference>
<dbReference type="InterPro" id="IPR029045">
    <property type="entry name" value="ClpP/crotonase-like_dom_sf"/>
</dbReference>
<dbReference type="PANTHER" id="PTHR11941">
    <property type="entry name" value="ENOYL-COA HYDRATASE-RELATED"/>
    <property type="match status" value="1"/>
</dbReference>
<protein>
    <submittedName>
        <fullName evidence="4">Uncharacterized protein</fullName>
    </submittedName>
</protein>
<evidence type="ECO:0000256" key="1">
    <source>
        <dbReference type="ARBA" id="ARBA00005254"/>
    </source>
</evidence>
<dbReference type="Pfam" id="PF00378">
    <property type="entry name" value="ECH_1"/>
    <property type="match status" value="1"/>
</dbReference>
<dbReference type="InterPro" id="IPR018376">
    <property type="entry name" value="Enoyl-CoA_hyd/isom_CS"/>
</dbReference>
<dbReference type="Gene3D" id="3.90.226.10">
    <property type="entry name" value="2-enoyl-CoA Hydratase, Chain A, domain 1"/>
    <property type="match status" value="1"/>
</dbReference>